<dbReference type="InterPro" id="IPR002201">
    <property type="entry name" value="Glyco_trans_9"/>
</dbReference>
<dbReference type="PANTHER" id="PTHR30160">
    <property type="entry name" value="TETRAACYLDISACCHARIDE 4'-KINASE-RELATED"/>
    <property type="match status" value="1"/>
</dbReference>
<sequence>MSADPVLVFQLHRMGDLLLTFPLLLRLRRLYPGHPLWVVAEPQFFKPLMAVAPEAVFFPPAHCTVLARGRYAAAFNLCSAPAAARCMAALRAERKIGPVSDKKGLHVRGFWQLYRTALTQNNHNNPFHWADLHLLDLAPYPDLRNVPCAALRRGGARRVGLVLGASTPAKRPDADFWARLARRLAAAGAPPLLLGGPAEAELGAAVARKAGLPRTADACGRLSLDQLAALMRTLDLCITPDTGPMHLADYLGVPVLNLSMGPVHARETGPRAPGQWVLRAAMSCVGCWQCRRGRLYCKAAFSPAVVAQTALALLEPPCAAAPAPLPPLSGLSLWRTGRDALGLHSLARLGPPAASCRPVLEDFWQAVFLHLYQPDLAPLLETRLATLGARFPALQARLAAAVAAVCGRCAAALKNPVRSLPPGFWSAQPPLARLGNGFLQMYLQNADYSRRAWNAALERLADLAHRLG</sequence>
<dbReference type="GO" id="GO:0005829">
    <property type="term" value="C:cytosol"/>
    <property type="evidence" value="ECO:0007669"/>
    <property type="project" value="TreeGrafter"/>
</dbReference>
<dbReference type="RefSeq" id="WP_092153273.1">
    <property type="nucleotide sequence ID" value="NZ_FNBX01000006.1"/>
</dbReference>
<reference evidence="4" key="1">
    <citation type="submission" date="2016-10" db="EMBL/GenBank/DDBJ databases">
        <authorList>
            <person name="Varghese N."/>
            <person name="Submissions S."/>
        </authorList>
    </citation>
    <scope>NUCLEOTIDE SEQUENCE [LARGE SCALE GENOMIC DNA]</scope>
    <source>
        <strain evidence="4">KHC7</strain>
    </source>
</reference>
<dbReference type="OrthoDB" id="9797795at2"/>
<dbReference type="GO" id="GO:0009244">
    <property type="term" value="P:lipopolysaccharide core region biosynthetic process"/>
    <property type="evidence" value="ECO:0007669"/>
    <property type="project" value="TreeGrafter"/>
</dbReference>
<dbReference type="EMBL" id="FNBX01000006">
    <property type="protein sequence ID" value="SDF46986.1"/>
    <property type="molecule type" value="Genomic_DNA"/>
</dbReference>
<evidence type="ECO:0000313" key="4">
    <source>
        <dbReference type="Proteomes" id="UP000199355"/>
    </source>
</evidence>
<keyword evidence="1" id="KW-0328">Glycosyltransferase</keyword>
<proteinExistence type="predicted"/>
<dbReference type="SUPFAM" id="SSF53756">
    <property type="entry name" value="UDP-Glycosyltransferase/glycogen phosphorylase"/>
    <property type="match status" value="1"/>
</dbReference>
<dbReference type="Pfam" id="PF01075">
    <property type="entry name" value="Glyco_transf_9"/>
    <property type="match status" value="1"/>
</dbReference>
<dbReference type="Gene3D" id="3.40.50.2000">
    <property type="entry name" value="Glycogen Phosphorylase B"/>
    <property type="match status" value="2"/>
</dbReference>
<dbReference type="InterPro" id="IPR051199">
    <property type="entry name" value="LPS_LOS_Heptosyltrfase"/>
</dbReference>
<dbReference type="AlphaFoldDB" id="A0A1G7LC92"/>
<keyword evidence="2 3" id="KW-0808">Transferase</keyword>
<gene>
    <name evidence="3" type="ORF">SAMN05192586_10620</name>
</gene>
<dbReference type="GO" id="GO:0008713">
    <property type="term" value="F:ADP-heptose-lipopolysaccharide heptosyltransferase activity"/>
    <property type="evidence" value="ECO:0007669"/>
    <property type="project" value="TreeGrafter"/>
</dbReference>
<evidence type="ECO:0000256" key="2">
    <source>
        <dbReference type="ARBA" id="ARBA00022679"/>
    </source>
</evidence>
<protein>
    <submittedName>
        <fullName evidence="3">ADP-heptose:LPS heptosyltransferase</fullName>
    </submittedName>
</protein>
<dbReference type="Proteomes" id="UP000199355">
    <property type="component" value="Unassembled WGS sequence"/>
</dbReference>
<dbReference type="STRING" id="571438.SAMN05192586_10620"/>
<organism evidence="3 4">
    <name type="scientific">Desulfovibrio legallii</name>
    <dbReference type="NCBI Taxonomy" id="571438"/>
    <lineage>
        <taxon>Bacteria</taxon>
        <taxon>Pseudomonadati</taxon>
        <taxon>Thermodesulfobacteriota</taxon>
        <taxon>Desulfovibrionia</taxon>
        <taxon>Desulfovibrionales</taxon>
        <taxon>Desulfovibrionaceae</taxon>
        <taxon>Desulfovibrio</taxon>
    </lineage>
</organism>
<name>A0A1G7LC92_9BACT</name>
<accession>A0A1G7LC92</accession>
<keyword evidence="4" id="KW-1185">Reference proteome</keyword>
<dbReference type="CDD" id="cd03789">
    <property type="entry name" value="GT9_LPS_heptosyltransferase"/>
    <property type="match status" value="1"/>
</dbReference>
<dbReference type="PANTHER" id="PTHR30160:SF7">
    <property type="entry name" value="ADP-HEPTOSE--LPS HEPTOSYLTRANSFERASE 2"/>
    <property type="match status" value="1"/>
</dbReference>
<evidence type="ECO:0000256" key="1">
    <source>
        <dbReference type="ARBA" id="ARBA00022676"/>
    </source>
</evidence>
<evidence type="ECO:0000313" key="3">
    <source>
        <dbReference type="EMBL" id="SDF46986.1"/>
    </source>
</evidence>